<feature type="region of interest" description="Disordered" evidence="1">
    <location>
        <begin position="649"/>
        <end position="691"/>
    </location>
</feature>
<gene>
    <name evidence="3" type="ORF">AN963_29930</name>
</gene>
<proteinExistence type="predicted"/>
<dbReference type="PROSITE" id="PS50994">
    <property type="entry name" value="INTEGRASE"/>
    <property type="match status" value="1"/>
</dbReference>
<dbReference type="InterPro" id="IPR001584">
    <property type="entry name" value="Integrase_cat-core"/>
</dbReference>
<accession>A0ABR5MZZ4</accession>
<feature type="compositionally biased region" description="Basic and acidic residues" evidence="1">
    <location>
        <begin position="649"/>
        <end position="665"/>
    </location>
</feature>
<evidence type="ECO:0000313" key="4">
    <source>
        <dbReference type="Proteomes" id="UP000051063"/>
    </source>
</evidence>
<name>A0ABR5MZZ4_BRECH</name>
<dbReference type="SUPFAM" id="SSF53098">
    <property type="entry name" value="Ribonuclease H-like"/>
    <property type="match status" value="1"/>
</dbReference>
<dbReference type="InterPro" id="IPR015378">
    <property type="entry name" value="Transposase-like_Mu_C"/>
</dbReference>
<evidence type="ECO:0000259" key="2">
    <source>
        <dbReference type="PROSITE" id="PS50994"/>
    </source>
</evidence>
<comment type="caution">
    <text evidence="3">The sequence shown here is derived from an EMBL/GenBank/DDBJ whole genome shotgun (WGS) entry which is preliminary data.</text>
</comment>
<dbReference type="RefSeq" id="WP_055748173.1">
    <property type="nucleotide sequence ID" value="NZ_LJJB01000015.1"/>
</dbReference>
<sequence length="739" mass="86238">MLEWLVTNTVVEWKNIDAEPLDKGHIERILWIDSQRKKVVTIALDDEKAFPQVRTVEEYVKSALEKHHRVIEYIQFPNLFIEEASIPQKHKEIRDKAWEVISPIVEQEPDVFDPKLRGVMVADAVQTSQIHKSTIYRYLRRYWQAGKMVNALLPYYKNSGGLGTERIGGETKRGRPKKFSDEPTGVNISEEMKQSFRSGIRLFYNTKEKAPLRRAYQKTLEAFFNIGFKKSEDTRIPLLPAKDELPTYGQFRYWYQKELDLEESIKKRQGKRNFELKHRPILGSSTKESFGPGSRFQIDATVADIYLVSQYNREWIIGRPIIYVVIDVFSRYIAGLYVGLEGPSWLGAMMALANTASDKRSYCAEYGIEIEDDVWISSHLPQKLTADRGELEGTMPNNLINTLGVDVETEPPYRADWKGIVEQQFRLFNHRTIKWIPGAVAARNRERGERDYRLDAKLTLHEFTQIIIRTILYHNNQHYMEWYDRNEFLVADNISSIPRELWNWGIMNRTGRLKKHSEDIVKLNLMYKGNASVTKTGILFKGMAYTSDVAIREQWFTKARAKGSWLIPVAYDPRTTNSIYIWLDDGQRFEKCYLFEREERYFNKRFDEVEDLLEIEKLGKQEKSDDTIRAKIELDAYIKGVVQEATRKTNETLEKSDSSDRERTKNIRKNRKLEKEQNQGKEALSLGDSRQDISREKTDKIVLFTKNNTTADTGYIPPAEKTSRLRSILNSYDDGDEDE</sequence>
<evidence type="ECO:0000313" key="3">
    <source>
        <dbReference type="EMBL" id="KQL43632.1"/>
    </source>
</evidence>
<protein>
    <submittedName>
        <fullName evidence="3">Transposase</fullName>
    </submittedName>
</protein>
<dbReference type="EMBL" id="LJJB01000015">
    <property type="protein sequence ID" value="KQL43632.1"/>
    <property type="molecule type" value="Genomic_DNA"/>
</dbReference>
<keyword evidence="4" id="KW-1185">Reference proteome</keyword>
<dbReference type="InterPro" id="IPR012337">
    <property type="entry name" value="RNaseH-like_sf"/>
</dbReference>
<dbReference type="Gene3D" id="3.30.420.10">
    <property type="entry name" value="Ribonuclease H-like superfamily/Ribonuclease H"/>
    <property type="match status" value="1"/>
</dbReference>
<dbReference type="InterPro" id="IPR036397">
    <property type="entry name" value="RNaseH_sf"/>
</dbReference>
<organism evidence="3 4">
    <name type="scientific">Brevibacillus choshinensis</name>
    <dbReference type="NCBI Taxonomy" id="54911"/>
    <lineage>
        <taxon>Bacteria</taxon>
        <taxon>Bacillati</taxon>
        <taxon>Bacillota</taxon>
        <taxon>Bacilli</taxon>
        <taxon>Bacillales</taxon>
        <taxon>Paenibacillaceae</taxon>
        <taxon>Brevibacillus</taxon>
    </lineage>
</organism>
<dbReference type="Proteomes" id="UP000051063">
    <property type="component" value="Unassembled WGS sequence"/>
</dbReference>
<feature type="domain" description="Integrase catalytic" evidence="2">
    <location>
        <begin position="288"/>
        <end position="506"/>
    </location>
</feature>
<reference evidence="3 4" key="1">
    <citation type="submission" date="2015-09" db="EMBL/GenBank/DDBJ databases">
        <title>Genome sequencing project for genomic taxonomy and phylogenomics of Bacillus-like bacteria.</title>
        <authorList>
            <person name="Liu B."/>
            <person name="Wang J."/>
            <person name="Zhu Y."/>
            <person name="Liu G."/>
            <person name="Chen Q."/>
            <person name="Chen Z."/>
            <person name="Lan J."/>
            <person name="Che J."/>
            <person name="Ge C."/>
            <person name="Shi H."/>
            <person name="Pan Z."/>
            <person name="Liu X."/>
        </authorList>
    </citation>
    <scope>NUCLEOTIDE SEQUENCE [LARGE SCALE GENOMIC DNA]</scope>
    <source>
        <strain evidence="3 4">DSM 8552</strain>
    </source>
</reference>
<evidence type="ECO:0000256" key="1">
    <source>
        <dbReference type="SAM" id="MobiDB-lite"/>
    </source>
</evidence>
<dbReference type="Pfam" id="PF09299">
    <property type="entry name" value="Mu-transpos_C"/>
    <property type="match status" value="1"/>
</dbReference>